<proteinExistence type="predicted"/>
<evidence type="ECO:0000313" key="1">
    <source>
        <dbReference type="EMBL" id="KAF8414473.1"/>
    </source>
</evidence>
<comment type="caution">
    <text evidence="1">The sequence shown here is derived from an EMBL/GenBank/DDBJ whole genome shotgun (WGS) entry which is preliminary data.</text>
</comment>
<accession>A0AAD4BA37</accession>
<dbReference type="Proteomes" id="UP001194468">
    <property type="component" value="Unassembled WGS sequence"/>
</dbReference>
<reference evidence="1" key="2">
    <citation type="journal article" date="2020" name="Nat. Commun.">
        <title>Large-scale genome sequencing of mycorrhizal fungi provides insights into the early evolution of symbiotic traits.</title>
        <authorList>
            <person name="Miyauchi S."/>
            <person name="Kiss E."/>
            <person name="Kuo A."/>
            <person name="Drula E."/>
            <person name="Kohler A."/>
            <person name="Sanchez-Garcia M."/>
            <person name="Morin E."/>
            <person name="Andreopoulos B."/>
            <person name="Barry K.W."/>
            <person name="Bonito G."/>
            <person name="Buee M."/>
            <person name="Carver A."/>
            <person name="Chen C."/>
            <person name="Cichocki N."/>
            <person name="Clum A."/>
            <person name="Culley D."/>
            <person name="Crous P.W."/>
            <person name="Fauchery L."/>
            <person name="Girlanda M."/>
            <person name="Hayes R.D."/>
            <person name="Keri Z."/>
            <person name="LaButti K."/>
            <person name="Lipzen A."/>
            <person name="Lombard V."/>
            <person name="Magnuson J."/>
            <person name="Maillard F."/>
            <person name="Murat C."/>
            <person name="Nolan M."/>
            <person name="Ohm R.A."/>
            <person name="Pangilinan J."/>
            <person name="Pereira M.F."/>
            <person name="Perotto S."/>
            <person name="Peter M."/>
            <person name="Pfister S."/>
            <person name="Riley R."/>
            <person name="Sitrit Y."/>
            <person name="Stielow J.B."/>
            <person name="Szollosi G."/>
            <person name="Zifcakova L."/>
            <person name="Stursova M."/>
            <person name="Spatafora J.W."/>
            <person name="Tedersoo L."/>
            <person name="Vaario L.M."/>
            <person name="Yamada A."/>
            <person name="Yan M."/>
            <person name="Wang P."/>
            <person name="Xu J."/>
            <person name="Bruns T."/>
            <person name="Baldrian P."/>
            <person name="Vilgalys R."/>
            <person name="Dunand C."/>
            <person name="Henrissat B."/>
            <person name="Grigoriev I.V."/>
            <person name="Hibbett D."/>
            <person name="Nagy L.G."/>
            <person name="Martin F.M."/>
        </authorList>
    </citation>
    <scope>NUCLEOTIDE SEQUENCE</scope>
    <source>
        <strain evidence="1">BED1</strain>
    </source>
</reference>
<name>A0AAD4BA37_BOLED</name>
<protein>
    <submittedName>
        <fullName evidence="1">Uncharacterized protein</fullName>
    </submittedName>
</protein>
<gene>
    <name evidence="1" type="ORF">L210DRAFT_2992152</name>
</gene>
<dbReference type="AlphaFoldDB" id="A0AAD4BA37"/>
<dbReference type="EMBL" id="WHUW01000513">
    <property type="protein sequence ID" value="KAF8414473.1"/>
    <property type="molecule type" value="Genomic_DNA"/>
</dbReference>
<evidence type="ECO:0000313" key="2">
    <source>
        <dbReference type="Proteomes" id="UP001194468"/>
    </source>
</evidence>
<organism evidence="1 2">
    <name type="scientific">Boletus edulis BED1</name>
    <dbReference type="NCBI Taxonomy" id="1328754"/>
    <lineage>
        <taxon>Eukaryota</taxon>
        <taxon>Fungi</taxon>
        <taxon>Dikarya</taxon>
        <taxon>Basidiomycota</taxon>
        <taxon>Agaricomycotina</taxon>
        <taxon>Agaricomycetes</taxon>
        <taxon>Agaricomycetidae</taxon>
        <taxon>Boletales</taxon>
        <taxon>Boletineae</taxon>
        <taxon>Boletaceae</taxon>
        <taxon>Boletoideae</taxon>
        <taxon>Boletus</taxon>
    </lineage>
</organism>
<sequence length="55" mass="6252">MLSVLLSSRCVSVLRSSMPRHVLAAGPFCVFCLFREHTGRHTRLHPCIHSCLKLF</sequence>
<reference evidence="1" key="1">
    <citation type="submission" date="2019-10" db="EMBL/GenBank/DDBJ databases">
        <authorList>
            <consortium name="DOE Joint Genome Institute"/>
            <person name="Kuo A."/>
            <person name="Miyauchi S."/>
            <person name="Kiss E."/>
            <person name="Drula E."/>
            <person name="Kohler A."/>
            <person name="Sanchez-Garcia M."/>
            <person name="Andreopoulos B."/>
            <person name="Barry K.W."/>
            <person name="Bonito G."/>
            <person name="Buee M."/>
            <person name="Carver A."/>
            <person name="Chen C."/>
            <person name="Cichocki N."/>
            <person name="Clum A."/>
            <person name="Culley D."/>
            <person name="Crous P.W."/>
            <person name="Fauchery L."/>
            <person name="Girlanda M."/>
            <person name="Hayes R."/>
            <person name="Keri Z."/>
            <person name="LaButti K."/>
            <person name="Lipzen A."/>
            <person name="Lombard V."/>
            <person name="Magnuson J."/>
            <person name="Maillard F."/>
            <person name="Morin E."/>
            <person name="Murat C."/>
            <person name="Nolan M."/>
            <person name="Ohm R."/>
            <person name="Pangilinan J."/>
            <person name="Pereira M."/>
            <person name="Perotto S."/>
            <person name="Peter M."/>
            <person name="Riley R."/>
            <person name="Sitrit Y."/>
            <person name="Stielow B."/>
            <person name="Szollosi G."/>
            <person name="Zifcakova L."/>
            <person name="Stursova M."/>
            <person name="Spatafora J.W."/>
            <person name="Tedersoo L."/>
            <person name="Vaario L.-M."/>
            <person name="Yamada A."/>
            <person name="Yan M."/>
            <person name="Wang P."/>
            <person name="Xu J."/>
            <person name="Bruns T."/>
            <person name="Baldrian P."/>
            <person name="Vilgalys R."/>
            <person name="Henrissat B."/>
            <person name="Grigoriev I.V."/>
            <person name="Hibbett D."/>
            <person name="Nagy L.G."/>
            <person name="Martin F.M."/>
        </authorList>
    </citation>
    <scope>NUCLEOTIDE SEQUENCE</scope>
    <source>
        <strain evidence="1">BED1</strain>
    </source>
</reference>
<keyword evidence="2" id="KW-1185">Reference proteome</keyword>